<protein>
    <submittedName>
        <fullName evidence="3">Uncharacterized protein</fullName>
    </submittedName>
</protein>
<organism evidence="3 5">
    <name type="scientific">Carya illinoinensis</name>
    <name type="common">Pecan</name>
    <dbReference type="NCBI Taxonomy" id="32201"/>
    <lineage>
        <taxon>Eukaryota</taxon>
        <taxon>Viridiplantae</taxon>
        <taxon>Streptophyta</taxon>
        <taxon>Embryophyta</taxon>
        <taxon>Tracheophyta</taxon>
        <taxon>Spermatophyta</taxon>
        <taxon>Magnoliopsida</taxon>
        <taxon>eudicotyledons</taxon>
        <taxon>Gunneridae</taxon>
        <taxon>Pentapetalae</taxon>
        <taxon>rosids</taxon>
        <taxon>fabids</taxon>
        <taxon>Fagales</taxon>
        <taxon>Juglandaceae</taxon>
        <taxon>Carya</taxon>
    </lineage>
</organism>
<proteinExistence type="predicted"/>
<evidence type="ECO:0000313" key="4">
    <source>
        <dbReference type="EMBL" id="KAG6621724.1"/>
    </source>
</evidence>
<dbReference type="AlphaFoldDB" id="A0A922A524"/>
<evidence type="ECO:0000313" key="5">
    <source>
        <dbReference type="Proteomes" id="UP000811246"/>
    </source>
</evidence>
<evidence type="ECO:0000313" key="3">
    <source>
        <dbReference type="EMBL" id="KAG6621635.1"/>
    </source>
</evidence>
<feature type="region of interest" description="Disordered" evidence="1">
    <location>
        <begin position="16"/>
        <end position="37"/>
    </location>
</feature>
<dbReference type="EMBL" id="MU229036">
    <property type="protein sequence ID" value="KAG6618063.1"/>
    <property type="molecule type" value="Genomic_DNA"/>
</dbReference>
<dbReference type="EMBL" id="MU228851">
    <property type="protein sequence ID" value="KAG6621635.1"/>
    <property type="molecule type" value="Genomic_DNA"/>
</dbReference>
<accession>A0A922A524</accession>
<sequence length="50" mass="5740">MNENVTELVPVTLRGGVEEERRFSNEEKDPTTSKELNEEPYEVKISCTVL</sequence>
<gene>
    <name evidence="3" type="ORF">I3842_Q005200</name>
    <name evidence="4" type="ORF">I3842_Q013800</name>
    <name evidence="2" type="ORF">I3842_Q128800</name>
</gene>
<reference evidence="3" key="1">
    <citation type="submission" date="2021-01" db="EMBL/GenBank/DDBJ databases">
        <authorList>
            <person name="Lovell J.T."/>
            <person name="Bentley N."/>
            <person name="Bhattarai G."/>
            <person name="Jenkins J.W."/>
            <person name="Sreedasyam A."/>
            <person name="Alarcon Y."/>
            <person name="Bock C."/>
            <person name="Boston L."/>
            <person name="Carlson J."/>
            <person name="Cervantes K."/>
            <person name="Clermont K."/>
            <person name="Krom N."/>
            <person name="Kubenka K."/>
            <person name="Mamidi S."/>
            <person name="Mattison C."/>
            <person name="Monteros M."/>
            <person name="Pisani C."/>
            <person name="Plott C."/>
            <person name="Rajasekar S."/>
            <person name="Rhein H.S."/>
            <person name="Rohla C."/>
            <person name="Song M."/>
            <person name="Hilaire R.S."/>
            <person name="Shu S."/>
            <person name="Wells L."/>
            <person name="Wang X."/>
            <person name="Webber J."/>
            <person name="Heerema R.J."/>
            <person name="Klein P."/>
            <person name="Conner P."/>
            <person name="Grauke L."/>
            <person name="Grimwood J."/>
            <person name="Schmutz J."/>
            <person name="Randall J.J."/>
        </authorList>
    </citation>
    <scope>NUCLEOTIDE SEQUENCE</scope>
    <source>
        <tissue evidence="3">Leaf</tissue>
    </source>
</reference>
<dbReference type="Proteomes" id="UP000811246">
    <property type="component" value="Unassembled WGS sequence"/>
</dbReference>
<name>A0A922A524_CARIL</name>
<comment type="caution">
    <text evidence="3">The sequence shown here is derived from an EMBL/GenBank/DDBJ whole genome shotgun (WGS) entry which is preliminary data.</text>
</comment>
<evidence type="ECO:0000313" key="2">
    <source>
        <dbReference type="EMBL" id="KAG6618063.1"/>
    </source>
</evidence>
<evidence type="ECO:0000256" key="1">
    <source>
        <dbReference type="SAM" id="MobiDB-lite"/>
    </source>
</evidence>
<dbReference type="EMBL" id="MU228851">
    <property type="protein sequence ID" value="KAG6621724.1"/>
    <property type="molecule type" value="Genomic_DNA"/>
</dbReference>